<dbReference type="Proteomes" id="UP000430345">
    <property type="component" value="Unassembled WGS sequence"/>
</dbReference>
<dbReference type="InterPro" id="IPR014729">
    <property type="entry name" value="Rossmann-like_a/b/a_fold"/>
</dbReference>
<keyword evidence="1" id="KW-0812">Transmembrane</keyword>
<sequence>MKYLDLILGMLAIAYYFVLKIFMWNLSFSKPILLMGLVLIIYHFVKNKLHKNKLFKRIKKFIKPLVIAFMIVFLLVESCIIFFALKKDTTKTDYIIVLGAGLYGERMSLVLMQRMDTLLEYLKYYDKGEKIVLSGGQGPGEDIPEAIAMKRYLLEKGISEDRIIVEDKSTSTYENFKFSKEAIENQGVDIKDISIKIITNNFHSFRGVFLAKRNGFKDIEVYSAPLNIWLTPYYIREFFALGKSIVFDR</sequence>
<keyword evidence="1" id="KW-1133">Transmembrane helix</keyword>
<evidence type="ECO:0000313" key="3">
    <source>
        <dbReference type="EMBL" id="MPQ43322.1"/>
    </source>
</evidence>
<dbReference type="EMBL" id="WHJC01000058">
    <property type="protein sequence ID" value="MPQ43322.1"/>
    <property type="molecule type" value="Genomic_DNA"/>
</dbReference>
<evidence type="ECO:0000259" key="2">
    <source>
        <dbReference type="Pfam" id="PF02698"/>
    </source>
</evidence>
<dbReference type="GO" id="GO:0005886">
    <property type="term" value="C:plasma membrane"/>
    <property type="evidence" value="ECO:0007669"/>
    <property type="project" value="TreeGrafter"/>
</dbReference>
<dbReference type="OrthoDB" id="9782395at2"/>
<dbReference type="Pfam" id="PF02698">
    <property type="entry name" value="DUF218"/>
    <property type="match status" value="1"/>
</dbReference>
<dbReference type="InterPro" id="IPR003848">
    <property type="entry name" value="DUF218"/>
</dbReference>
<proteinExistence type="predicted"/>
<keyword evidence="1" id="KW-0472">Membrane</keyword>
<name>A0A6I1MM57_9CLOT</name>
<dbReference type="GO" id="GO:0000270">
    <property type="term" value="P:peptidoglycan metabolic process"/>
    <property type="evidence" value="ECO:0007669"/>
    <property type="project" value="TreeGrafter"/>
</dbReference>
<comment type="caution">
    <text evidence="3">The sequence shown here is derived from an EMBL/GenBank/DDBJ whole genome shotgun (WGS) entry which is preliminary data.</text>
</comment>
<evidence type="ECO:0000313" key="4">
    <source>
        <dbReference type="Proteomes" id="UP000430345"/>
    </source>
</evidence>
<reference evidence="3 4" key="1">
    <citation type="submission" date="2019-10" db="EMBL/GenBank/DDBJ databases">
        <title>The Genome Sequence of Clostridium tarantellae Isolated from Fish Brain.</title>
        <authorList>
            <person name="Bano L."/>
            <person name="Kiel M."/>
            <person name="Sales G."/>
            <person name="Doxey A.C."/>
            <person name="Mansfield M.J."/>
            <person name="Schiavone M."/>
            <person name="Rossetto O."/>
            <person name="Pirazzini M."/>
            <person name="Dobrindt U."/>
            <person name="Montecucco C."/>
        </authorList>
    </citation>
    <scope>NUCLEOTIDE SEQUENCE [LARGE SCALE GENOMIC DNA]</scope>
    <source>
        <strain evidence="3 4">DSM 3997</strain>
    </source>
</reference>
<evidence type="ECO:0000256" key="1">
    <source>
        <dbReference type="SAM" id="Phobius"/>
    </source>
</evidence>
<gene>
    <name evidence="3" type="ORF">GBZ86_06070</name>
</gene>
<keyword evidence="4" id="KW-1185">Reference proteome</keyword>
<feature type="transmembrane region" description="Helical" evidence="1">
    <location>
        <begin position="7"/>
        <end position="26"/>
    </location>
</feature>
<dbReference type="InterPro" id="IPR051599">
    <property type="entry name" value="Cell_Envelope_Assoc"/>
</dbReference>
<feature type="transmembrane region" description="Helical" evidence="1">
    <location>
        <begin position="61"/>
        <end position="85"/>
    </location>
</feature>
<organism evidence="3 4">
    <name type="scientific">Clostridium tarantellae</name>
    <dbReference type="NCBI Taxonomy" id="39493"/>
    <lineage>
        <taxon>Bacteria</taxon>
        <taxon>Bacillati</taxon>
        <taxon>Bacillota</taxon>
        <taxon>Clostridia</taxon>
        <taxon>Eubacteriales</taxon>
        <taxon>Clostridiaceae</taxon>
        <taxon>Clostridium</taxon>
    </lineage>
</organism>
<dbReference type="AlphaFoldDB" id="A0A6I1MM57"/>
<dbReference type="CDD" id="cd06259">
    <property type="entry name" value="YdcF-like"/>
    <property type="match status" value="1"/>
</dbReference>
<dbReference type="GO" id="GO:0043164">
    <property type="term" value="P:Gram-negative-bacterium-type cell wall biogenesis"/>
    <property type="evidence" value="ECO:0007669"/>
    <property type="project" value="TreeGrafter"/>
</dbReference>
<dbReference type="PANTHER" id="PTHR30336:SF4">
    <property type="entry name" value="ENVELOPE BIOGENESIS FACTOR ELYC"/>
    <property type="match status" value="1"/>
</dbReference>
<feature type="domain" description="DUF218" evidence="2">
    <location>
        <begin position="93"/>
        <end position="238"/>
    </location>
</feature>
<dbReference type="Gene3D" id="3.40.50.620">
    <property type="entry name" value="HUPs"/>
    <property type="match status" value="1"/>
</dbReference>
<accession>A0A6I1MM57</accession>
<feature type="transmembrane region" description="Helical" evidence="1">
    <location>
        <begin position="32"/>
        <end position="49"/>
    </location>
</feature>
<dbReference type="PANTHER" id="PTHR30336">
    <property type="entry name" value="INNER MEMBRANE PROTEIN, PROBABLE PERMEASE"/>
    <property type="match status" value="1"/>
</dbReference>
<protein>
    <submittedName>
        <fullName evidence="3">YdcF family protein</fullName>
    </submittedName>
</protein>
<dbReference type="RefSeq" id="WP_152888745.1">
    <property type="nucleotide sequence ID" value="NZ_WHJC01000058.1"/>
</dbReference>